<dbReference type="InterPro" id="IPR024858">
    <property type="entry name" value="GOLGA"/>
</dbReference>
<accession>A0A8C8XZK3</accession>
<dbReference type="GeneTree" id="ENSGT00530000062932"/>
<protein>
    <submittedName>
        <fullName evidence="2">Golgin A2</fullName>
    </submittedName>
</protein>
<reference evidence="2" key="3">
    <citation type="submission" date="2025-09" db="UniProtKB">
        <authorList>
            <consortium name="Ensembl"/>
        </authorList>
    </citation>
    <scope>IDENTIFICATION</scope>
</reference>
<keyword evidence="3" id="KW-1185">Reference proteome</keyword>
<evidence type="ECO:0000313" key="3">
    <source>
        <dbReference type="Proteomes" id="UP000694399"/>
    </source>
</evidence>
<organism evidence="2 3">
    <name type="scientific">Panthera leo</name>
    <name type="common">Lion</name>
    <dbReference type="NCBI Taxonomy" id="9689"/>
    <lineage>
        <taxon>Eukaryota</taxon>
        <taxon>Metazoa</taxon>
        <taxon>Chordata</taxon>
        <taxon>Craniata</taxon>
        <taxon>Vertebrata</taxon>
        <taxon>Euteleostomi</taxon>
        <taxon>Mammalia</taxon>
        <taxon>Eutheria</taxon>
        <taxon>Laurasiatheria</taxon>
        <taxon>Carnivora</taxon>
        <taxon>Feliformia</taxon>
        <taxon>Felidae</taxon>
        <taxon>Pantherinae</taxon>
        <taxon>Panthera</taxon>
    </lineage>
</organism>
<feature type="region of interest" description="Disordered" evidence="1">
    <location>
        <begin position="1"/>
        <end position="99"/>
    </location>
</feature>
<dbReference type="GO" id="GO:0000137">
    <property type="term" value="C:Golgi cis cisterna"/>
    <property type="evidence" value="ECO:0007669"/>
    <property type="project" value="TreeGrafter"/>
</dbReference>
<dbReference type="PANTHER" id="PTHR10881:SF46">
    <property type="entry name" value="GOLGIN SUBFAMILY A MEMBER 2"/>
    <property type="match status" value="1"/>
</dbReference>
<sequence>MWPTPRPFSLPVMSEETRQSKLAAARKKLREYQQRNSPGIPAGSKKKRKIKNGSSPETTTADDCHSPEDVSIGWPGFRGHRGTGVVKGSDEGCGESVRY</sequence>
<name>A0A8C8XZK3_PANLE</name>
<dbReference type="GO" id="GO:0032580">
    <property type="term" value="C:Golgi cisterna membrane"/>
    <property type="evidence" value="ECO:0007669"/>
    <property type="project" value="TreeGrafter"/>
</dbReference>
<dbReference type="AlphaFoldDB" id="A0A8C8XZK3"/>
<dbReference type="Proteomes" id="UP000694399">
    <property type="component" value="Chromosome E1"/>
</dbReference>
<dbReference type="Ensembl" id="ENSPLOT00000026590.1">
    <property type="protein sequence ID" value="ENSPLOP00000024074.1"/>
    <property type="gene ID" value="ENSPLOG00000017617.1"/>
</dbReference>
<dbReference type="PANTHER" id="PTHR10881">
    <property type="entry name" value="GOLGIN SUBFAMILY A MEMBER-RELATED"/>
    <property type="match status" value="1"/>
</dbReference>
<feature type="compositionally biased region" description="Polar residues" evidence="1">
    <location>
        <begin position="52"/>
        <end position="61"/>
    </location>
</feature>
<reference evidence="2" key="1">
    <citation type="journal article" date="2019" name="bioRxiv">
        <title>Long live the king: chromosome-level assembly of the lion (Panthera leo) using linked-read, Hi-C, and long read data.</title>
        <authorList>
            <person name="Armstrong E.E."/>
            <person name="Taylor R.W."/>
            <person name="Miller D.E."/>
            <person name="Kaelin C."/>
            <person name="Barsh G."/>
            <person name="Hadly E.A."/>
            <person name="Petrov D."/>
        </authorList>
    </citation>
    <scope>NUCLEOTIDE SEQUENCE [LARGE SCALE GENOMIC DNA]</scope>
</reference>
<reference evidence="2" key="2">
    <citation type="submission" date="2025-08" db="UniProtKB">
        <authorList>
            <consortium name="Ensembl"/>
        </authorList>
    </citation>
    <scope>IDENTIFICATION</scope>
</reference>
<proteinExistence type="predicted"/>
<evidence type="ECO:0000256" key="1">
    <source>
        <dbReference type="SAM" id="MobiDB-lite"/>
    </source>
</evidence>
<dbReference type="GO" id="GO:0005801">
    <property type="term" value="C:cis-Golgi network"/>
    <property type="evidence" value="ECO:0007669"/>
    <property type="project" value="TreeGrafter"/>
</dbReference>
<evidence type="ECO:0000313" key="2">
    <source>
        <dbReference type="Ensembl" id="ENSPLOP00000024074.1"/>
    </source>
</evidence>
<gene>
    <name evidence="2" type="primary">GOLGA2</name>
</gene>
<dbReference type="GO" id="GO:0007030">
    <property type="term" value="P:Golgi organization"/>
    <property type="evidence" value="ECO:0007669"/>
    <property type="project" value="TreeGrafter"/>
</dbReference>